<keyword evidence="7" id="KW-0539">Nucleus</keyword>
<gene>
    <name evidence="11" type="ORF">SVIM_LOCUS166619</name>
</gene>
<dbReference type="PANTHER" id="PTHR22930">
    <property type="match status" value="1"/>
</dbReference>
<accession>A0A6N2L1D8</accession>
<comment type="cofactor">
    <cofactor evidence="1">
        <name>a divalent metal cation</name>
        <dbReference type="ChEBI" id="CHEBI:60240"/>
    </cofactor>
</comment>
<feature type="compositionally biased region" description="Acidic residues" evidence="8">
    <location>
        <begin position="52"/>
        <end position="82"/>
    </location>
</feature>
<dbReference type="GO" id="GO:0016787">
    <property type="term" value="F:hydrolase activity"/>
    <property type="evidence" value="ECO:0007669"/>
    <property type="project" value="UniProtKB-KW"/>
</dbReference>
<organism evidence="11">
    <name type="scientific">Salix viminalis</name>
    <name type="common">Common osier</name>
    <name type="synonym">Basket willow</name>
    <dbReference type="NCBI Taxonomy" id="40686"/>
    <lineage>
        <taxon>Eukaryota</taxon>
        <taxon>Viridiplantae</taxon>
        <taxon>Streptophyta</taxon>
        <taxon>Embryophyta</taxon>
        <taxon>Tracheophyta</taxon>
        <taxon>Spermatophyta</taxon>
        <taxon>Magnoliopsida</taxon>
        <taxon>eudicotyledons</taxon>
        <taxon>Gunneridae</taxon>
        <taxon>Pentapetalae</taxon>
        <taxon>rosids</taxon>
        <taxon>fabids</taxon>
        <taxon>Malpighiales</taxon>
        <taxon>Salicaceae</taxon>
        <taxon>Saliceae</taxon>
        <taxon>Salix</taxon>
    </lineage>
</organism>
<dbReference type="GO" id="GO:0046872">
    <property type="term" value="F:metal ion binding"/>
    <property type="evidence" value="ECO:0007669"/>
    <property type="project" value="UniProtKB-KW"/>
</dbReference>
<feature type="domain" description="DUF8040" evidence="10">
    <location>
        <begin position="121"/>
        <end position="175"/>
    </location>
</feature>
<evidence type="ECO:0000259" key="10">
    <source>
        <dbReference type="Pfam" id="PF26138"/>
    </source>
</evidence>
<keyword evidence="6" id="KW-0378">Hydrolase</keyword>
<dbReference type="Pfam" id="PF13359">
    <property type="entry name" value="DDE_Tnp_4"/>
    <property type="match status" value="1"/>
</dbReference>
<evidence type="ECO:0000259" key="9">
    <source>
        <dbReference type="Pfam" id="PF13359"/>
    </source>
</evidence>
<evidence type="ECO:0000256" key="3">
    <source>
        <dbReference type="ARBA" id="ARBA00006958"/>
    </source>
</evidence>
<protein>
    <submittedName>
        <fullName evidence="11">Uncharacterized protein</fullName>
    </submittedName>
</protein>
<feature type="compositionally biased region" description="Polar residues" evidence="8">
    <location>
        <begin position="35"/>
        <end position="45"/>
    </location>
</feature>
<feature type="domain" description="DDE Tnp4" evidence="9">
    <location>
        <begin position="181"/>
        <end position="319"/>
    </location>
</feature>
<keyword evidence="4" id="KW-0540">Nuclease</keyword>
<name>A0A6N2L1D8_SALVM</name>
<evidence type="ECO:0000256" key="8">
    <source>
        <dbReference type="SAM" id="MobiDB-lite"/>
    </source>
</evidence>
<feature type="region of interest" description="Disordered" evidence="8">
    <location>
        <begin position="30"/>
        <end position="82"/>
    </location>
</feature>
<proteinExistence type="inferred from homology"/>
<sequence length="375" mass="43288">MECEDMNDPWYNNIVNEDFDGDYENVINRVEEQTNYHASGGASTSMGGGDDGGNDDGDDDNNDDDSNDDDDDDIDDDDDDTDNEMEFLRRQFEKEKLIICTVGAVHLYYINYMYKEPCMVSYNTGMRWLTELLNGHWKRCVKMFKMDANTLTSLCVDLETQYGLKPSKRMSVMEKNCVSAIDGTHVRVCISAENQVPFIGRKGVPTLPTQNVMAACSFDMQFTFVWAGWEGSAHDTRIFLEDIHNNNIKFPKPPEGKYYVVDAGYPNEYGYLGPYKGRRYHFQEFSRRGQPSGREEVFNRAHSSLHNVIECSFGVWKQRRRSQDDMTFAEYDRNPNFVPEDILLDVVHRSNIQEMYTHSRMDLVRDGIASSLMRE</sequence>
<dbReference type="GO" id="GO:0004518">
    <property type="term" value="F:nuclease activity"/>
    <property type="evidence" value="ECO:0007669"/>
    <property type="project" value="UniProtKB-KW"/>
</dbReference>
<dbReference type="GO" id="GO:0005634">
    <property type="term" value="C:nucleus"/>
    <property type="evidence" value="ECO:0007669"/>
    <property type="project" value="UniProtKB-SubCell"/>
</dbReference>
<dbReference type="AlphaFoldDB" id="A0A6N2L1D8"/>
<evidence type="ECO:0000256" key="7">
    <source>
        <dbReference type="ARBA" id="ARBA00023242"/>
    </source>
</evidence>
<keyword evidence="5" id="KW-0479">Metal-binding</keyword>
<dbReference type="InterPro" id="IPR027806">
    <property type="entry name" value="HARBI1_dom"/>
</dbReference>
<dbReference type="Pfam" id="PF26138">
    <property type="entry name" value="DUF8040"/>
    <property type="match status" value="1"/>
</dbReference>
<evidence type="ECO:0000256" key="4">
    <source>
        <dbReference type="ARBA" id="ARBA00022722"/>
    </source>
</evidence>
<comment type="similarity">
    <text evidence="3">Belongs to the HARBI1 family.</text>
</comment>
<evidence type="ECO:0000256" key="5">
    <source>
        <dbReference type="ARBA" id="ARBA00022723"/>
    </source>
</evidence>
<dbReference type="EMBL" id="CAADRP010001024">
    <property type="protein sequence ID" value="VFU34596.1"/>
    <property type="molecule type" value="Genomic_DNA"/>
</dbReference>
<evidence type="ECO:0000256" key="1">
    <source>
        <dbReference type="ARBA" id="ARBA00001968"/>
    </source>
</evidence>
<dbReference type="PANTHER" id="PTHR22930:SF221">
    <property type="entry name" value="NUCLEASE HARBI1"/>
    <property type="match status" value="1"/>
</dbReference>
<dbReference type="InterPro" id="IPR058353">
    <property type="entry name" value="DUF8040"/>
</dbReference>
<reference evidence="11" key="1">
    <citation type="submission" date="2019-03" db="EMBL/GenBank/DDBJ databases">
        <authorList>
            <person name="Mank J."/>
            <person name="Almeida P."/>
        </authorList>
    </citation>
    <scope>NUCLEOTIDE SEQUENCE</scope>
    <source>
        <strain evidence="11">78183</strain>
    </source>
</reference>
<comment type="subcellular location">
    <subcellularLocation>
        <location evidence="2">Nucleus</location>
    </subcellularLocation>
</comment>
<evidence type="ECO:0000313" key="11">
    <source>
        <dbReference type="EMBL" id="VFU34596.1"/>
    </source>
</evidence>
<evidence type="ECO:0000256" key="2">
    <source>
        <dbReference type="ARBA" id="ARBA00004123"/>
    </source>
</evidence>
<evidence type="ECO:0000256" key="6">
    <source>
        <dbReference type="ARBA" id="ARBA00022801"/>
    </source>
</evidence>
<dbReference type="InterPro" id="IPR045249">
    <property type="entry name" value="HARBI1-like"/>
</dbReference>